<proteinExistence type="inferred from homology"/>
<evidence type="ECO:0000313" key="8">
    <source>
        <dbReference type="EMBL" id="SCY80873.1"/>
    </source>
</evidence>
<evidence type="ECO:0000256" key="6">
    <source>
        <dbReference type="PIRNR" id="PIRNR000535"/>
    </source>
</evidence>
<dbReference type="NCBIfam" id="TIGR03168">
    <property type="entry name" value="1-PFK"/>
    <property type="match status" value="1"/>
</dbReference>
<keyword evidence="5" id="KW-0067">ATP-binding</keyword>
<dbReference type="AlphaFoldDB" id="A0A1G5IXQ8"/>
<keyword evidence="9" id="KW-1185">Reference proteome</keyword>
<dbReference type="InterPro" id="IPR029056">
    <property type="entry name" value="Ribokinase-like"/>
</dbReference>
<dbReference type="SUPFAM" id="SSF53613">
    <property type="entry name" value="Ribokinase-like"/>
    <property type="match status" value="1"/>
</dbReference>
<dbReference type="GO" id="GO:0003872">
    <property type="term" value="F:6-phosphofructokinase activity"/>
    <property type="evidence" value="ECO:0007669"/>
    <property type="project" value="TreeGrafter"/>
</dbReference>
<sequence>MERIVTLTLNPAIDGAAEAEQVRPIRKIRTWAERYDPGGGGINAARVIKELGGAALAIYLSGGATGPILDDLVKASGIESRRIPIVGHTRISHTVHERSTGLEFRFVPEGPSVAQEEWQACLSILESIEGSYLLASGSLPRGVPADFYVQVAKVAARKGIRFVLDTSGDALRQAVGHGLYLIKPSLGELEDLVGRTLSTPREQDAAVQELIASGAAEIVALTLGRDGALLGTRDRLLRIEGLKVTPKSAVGAGDSFLGAMTYGLAQGHSVEEAFALGMAAGTATVLTEGTELCRRADVERLYEDISRSAL</sequence>
<gene>
    <name evidence="8" type="ORF">SAMN02927923_02379</name>
</gene>
<dbReference type="GO" id="GO:0005524">
    <property type="term" value="F:ATP binding"/>
    <property type="evidence" value="ECO:0007669"/>
    <property type="project" value="UniProtKB-KW"/>
</dbReference>
<protein>
    <recommendedName>
        <fullName evidence="6">Phosphofructokinase</fullName>
    </recommendedName>
</protein>
<dbReference type="PANTHER" id="PTHR46566:SF2">
    <property type="entry name" value="ATP-DEPENDENT 6-PHOSPHOFRUCTOKINASE ISOZYME 2"/>
    <property type="match status" value="1"/>
</dbReference>
<dbReference type="InterPro" id="IPR011611">
    <property type="entry name" value="PfkB_dom"/>
</dbReference>
<keyword evidence="2 6" id="KW-0808">Transferase</keyword>
<keyword evidence="3" id="KW-0547">Nucleotide-binding</keyword>
<name>A0A1G5IXQ8_9HYPH</name>
<dbReference type="EMBL" id="FMVJ01000006">
    <property type="protein sequence ID" value="SCY80873.1"/>
    <property type="molecule type" value="Genomic_DNA"/>
</dbReference>
<dbReference type="CDD" id="cd01164">
    <property type="entry name" value="FruK_PfkB_like"/>
    <property type="match status" value="1"/>
</dbReference>
<dbReference type="Pfam" id="PF00294">
    <property type="entry name" value="PfkB"/>
    <property type="match status" value="1"/>
</dbReference>
<evidence type="ECO:0000256" key="2">
    <source>
        <dbReference type="ARBA" id="ARBA00022679"/>
    </source>
</evidence>
<dbReference type="RefSeq" id="WP_091134609.1">
    <property type="nucleotide sequence ID" value="NZ_FMVJ01000006.1"/>
</dbReference>
<dbReference type="FunFam" id="3.40.1190.20:FF:000001">
    <property type="entry name" value="Phosphofructokinase"/>
    <property type="match status" value="1"/>
</dbReference>
<evidence type="ECO:0000256" key="3">
    <source>
        <dbReference type="ARBA" id="ARBA00022741"/>
    </source>
</evidence>
<comment type="similarity">
    <text evidence="1 6">Belongs to the carbohydrate kinase PfkB family.</text>
</comment>
<evidence type="ECO:0000256" key="1">
    <source>
        <dbReference type="ARBA" id="ARBA00010688"/>
    </source>
</evidence>
<evidence type="ECO:0000313" key="9">
    <source>
        <dbReference type="Proteomes" id="UP000199569"/>
    </source>
</evidence>
<evidence type="ECO:0000259" key="7">
    <source>
        <dbReference type="Pfam" id="PF00294"/>
    </source>
</evidence>
<dbReference type="STRING" id="549386.SAMN02927923_02379"/>
<evidence type="ECO:0000256" key="5">
    <source>
        <dbReference type="ARBA" id="ARBA00022840"/>
    </source>
</evidence>
<feature type="domain" description="Carbohydrate kinase PfkB" evidence="7">
    <location>
        <begin position="34"/>
        <end position="293"/>
    </location>
</feature>
<dbReference type="PIRSF" id="PIRSF000535">
    <property type="entry name" value="1PFK/6PFK/LacC"/>
    <property type="match status" value="1"/>
</dbReference>
<dbReference type="OrthoDB" id="9801219at2"/>
<organism evidence="8 9">
    <name type="scientific">Microvirga guangxiensis</name>
    <dbReference type="NCBI Taxonomy" id="549386"/>
    <lineage>
        <taxon>Bacteria</taxon>
        <taxon>Pseudomonadati</taxon>
        <taxon>Pseudomonadota</taxon>
        <taxon>Alphaproteobacteria</taxon>
        <taxon>Hyphomicrobiales</taxon>
        <taxon>Methylobacteriaceae</taxon>
        <taxon>Microvirga</taxon>
    </lineage>
</organism>
<dbReference type="Gene3D" id="3.40.1190.20">
    <property type="match status" value="1"/>
</dbReference>
<keyword evidence="4 8" id="KW-0418">Kinase</keyword>
<accession>A0A1G5IXQ8</accession>
<dbReference type="PANTHER" id="PTHR46566">
    <property type="entry name" value="1-PHOSPHOFRUCTOKINASE-RELATED"/>
    <property type="match status" value="1"/>
</dbReference>
<dbReference type="GO" id="GO:0005829">
    <property type="term" value="C:cytosol"/>
    <property type="evidence" value="ECO:0007669"/>
    <property type="project" value="TreeGrafter"/>
</dbReference>
<dbReference type="InterPro" id="IPR017583">
    <property type="entry name" value="Tagatose/fructose_Pkinase"/>
</dbReference>
<reference evidence="8 9" key="1">
    <citation type="submission" date="2016-10" db="EMBL/GenBank/DDBJ databases">
        <authorList>
            <person name="de Groot N.N."/>
        </authorList>
    </citation>
    <scope>NUCLEOTIDE SEQUENCE [LARGE SCALE GENOMIC DNA]</scope>
    <source>
        <strain evidence="8 9">CGMCC 1.7666</strain>
    </source>
</reference>
<dbReference type="Proteomes" id="UP000199569">
    <property type="component" value="Unassembled WGS sequence"/>
</dbReference>
<evidence type="ECO:0000256" key="4">
    <source>
        <dbReference type="ARBA" id="ARBA00022777"/>
    </source>
</evidence>